<feature type="transmembrane region" description="Helical" evidence="1">
    <location>
        <begin position="111"/>
        <end position="132"/>
    </location>
</feature>
<feature type="transmembrane region" description="Helical" evidence="1">
    <location>
        <begin position="335"/>
        <end position="354"/>
    </location>
</feature>
<keyword evidence="1" id="KW-0812">Transmembrane</keyword>
<evidence type="ECO:0000313" key="2">
    <source>
        <dbReference type="EMBL" id="OQP54456.1"/>
    </source>
</evidence>
<dbReference type="Proteomes" id="UP000192276">
    <property type="component" value="Unassembled WGS sequence"/>
</dbReference>
<feature type="transmembrane region" description="Helical" evidence="1">
    <location>
        <begin position="162"/>
        <end position="180"/>
    </location>
</feature>
<feature type="transmembrane region" description="Helical" evidence="1">
    <location>
        <begin position="186"/>
        <end position="203"/>
    </location>
</feature>
<proteinExistence type="predicted"/>
<evidence type="ECO:0000313" key="3">
    <source>
        <dbReference type="Proteomes" id="UP000192276"/>
    </source>
</evidence>
<feature type="transmembrane region" description="Helical" evidence="1">
    <location>
        <begin position="281"/>
        <end position="299"/>
    </location>
</feature>
<comment type="caution">
    <text evidence="2">The sequence shown here is derived from an EMBL/GenBank/DDBJ whole genome shotgun (WGS) entry which is preliminary data.</text>
</comment>
<keyword evidence="3" id="KW-1185">Reference proteome</keyword>
<feature type="transmembrane region" description="Helical" evidence="1">
    <location>
        <begin position="215"/>
        <end position="235"/>
    </location>
</feature>
<dbReference type="RefSeq" id="WP_081169285.1">
    <property type="nucleotide sequence ID" value="NZ_LWBP01000207.1"/>
</dbReference>
<feature type="transmembrane region" description="Helical" evidence="1">
    <location>
        <begin position="361"/>
        <end position="378"/>
    </location>
</feature>
<protein>
    <recommendedName>
        <fullName evidence="4">Glycosyltransferase RgtA/B/C/D-like domain-containing protein</fullName>
    </recommendedName>
</protein>
<evidence type="ECO:0008006" key="4">
    <source>
        <dbReference type="Google" id="ProtNLM"/>
    </source>
</evidence>
<feature type="transmembrane region" description="Helical" evidence="1">
    <location>
        <begin position="138"/>
        <end position="155"/>
    </location>
</feature>
<feature type="transmembrane region" description="Helical" evidence="1">
    <location>
        <begin position="306"/>
        <end position="323"/>
    </location>
</feature>
<feature type="transmembrane region" description="Helical" evidence="1">
    <location>
        <begin position="80"/>
        <end position="99"/>
    </location>
</feature>
<dbReference type="EMBL" id="LWBP01000207">
    <property type="protein sequence ID" value="OQP54456.1"/>
    <property type="molecule type" value="Genomic_DNA"/>
</dbReference>
<feature type="transmembrane region" description="Helical" evidence="1">
    <location>
        <begin position="12"/>
        <end position="33"/>
    </location>
</feature>
<dbReference type="OrthoDB" id="626768at2"/>
<accession>A0A1V9F8A9</accession>
<keyword evidence="1" id="KW-0472">Membrane</keyword>
<name>A0A1V9F8A9_9BACT</name>
<dbReference type="AlphaFoldDB" id="A0A1V9F8A9"/>
<evidence type="ECO:0000256" key="1">
    <source>
        <dbReference type="SAM" id="Phobius"/>
    </source>
</evidence>
<keyword evidence="1" id="KW-1133">Transmembrane helix</keyword>
<organism evidence="2 3">
    <name type="scientific">Niastella populi</name>
    <dbReference type="NCBI Taxonomy" id="550983"/>
    <lineage>
        <taxon>Bacteria</taxon>
        <taxon>Pseudomonadati</taxon>
        <taxon>Bacteroidota</taxon>
        <taxon>Chitinophagia</taxon>
        <taxon>Chitinophagales</taxon>
        <taxon>Chitinophagaceae</taxon>
        <taxon>Niastella</taxon>
    </lineage>
</organism>
<dbReference type="STRING" id="550983.A4R26_27665"/>
<gene>
    <name evidence="2" type="ORF">A4R26_27665</name>
</gene>
<reference evidence="3" key="1">
    <citation type="submission" date="2016-04" db="EMBL/GenBank/DDBJ databases">
        <authorList>
            <person name="Chen L."/>
            <person name="Zhuang W."/>
            <person name="Wang G."/>
        </authorList>
    </citation>
    <scope>NUCLEOTIDE SEQUENCE [LARGE SCALE GENOMIC DNA]</scope>
    <source>
        <strain evidence="3">208</strain>
    </source>
</reference>
<sequence length="498" mass="57230">MTALKRKHLYRLAFLFMVVLLIFYPLFYTEYIYTDEATQLWNYRPGSGFSMFGAQGRWITEFLISKSFAAVDTIREVTSIRVFALFMWLACVPLWYVTLKRMAAEGPGYEYLPFFTCLYLVTSLPFSISIQWASCIELPIANTAALLSGAIWYTGIRNKDKLWSIPVGAAMGSVVAGLISLFSYQNGFGCFLIPFVFHYISAYTTRKDQVFVKGLAFYFFMYVLYFLLFKLLLVVNQLSGDARTGVYLNPGDKLQFFFSQALKRAFWFNIVVNDENKLARAMYKILFVGWMLLAFIRFGRLQAVKYIVAALLVFLFAYFPSLVVKENFSSNRTLLAVDMCVFVVCAEMVLSIVKHLQVRRVIGYSVAIVLLIPGWYNFNKGFLQPIHEEYAGIKNYFQQYYEPGITTIYFIRPAEDAFRNKYKLQSSMDEFGVPSTFFSWVPEPLMRQLVYEKTDSREKASQLTIKEWDNPEAFSASGEQVTPGTLVVNVPEIMASGK</sequence>